<feature type="binding site" evidence="7">
    <location>
        <position position="147"/>
    </location>
    <ligand>
        <name>Zn(2+)</name>
        <dbReference type="ChEBI" id="CHEBI:29105"/>
    </ligand>
</feature>
<dbReference type="AlphaFoldDB" id="H0EBV2"/>
<keyword evidence="2" id="KW-0678">Repressor</keyword>
<feature type="binding site" evidence="8">
    <location>
        <position position="101"/>
    </location>
    <ligand>
        <name>Fe cation</name>
        <dbReference type="ChEBI" id="CHEBI:24875"/>
    </ligand>
</feature>
<evidence type="ECO:0000256" key="3">
    <source>
        <dbReference type="ARBA" id="ARBA00022833"/>
    </source>
</evidence>
<dbReference type="PANTHER" id="PTHR33202">
    <property type="entry name" value="ZINC UPTAKE REGULATION PROTEIN"/>
    <property type="match status" value="1"/>
</dbReference>
<dbReference type="GO" id="GO:0045892">
    <property type="term" value="P:negative regulation of DNA-templated transcription"/>
    <property type="evidence" value="ECO:0007669"/>
    <property type="project" value="TreeGrafter"/>
</dbReference>
<dbReference type="InterPro" id="IPR036388">
    <property type="entry name" value="WH-like_DNA-bd_sf"/>
</dbReference>
<dbReference type="Proteomes" id="UP000005143">
    <property type="component" value="Unassembled WGS sequence"/>
</dbReference>
<dbReference type="InterPro" id="IPR036390">
    <property type="entry name" value="WH_DNA-bd_sf"/>
</dbReference>
<dbReference type="Pfam" id="PF01475">
    <property type="entry name" value="FUR"/>
    <property type="match status" value="1"/>
</dbReference>
<keyword evidence="5" id="KW-0238">DNA-binding</keyword>
<dbReference type="PANTHER" id="PTHR33202:SF7">
    <property type="entry name" value="FERRIC UPTAKE REGULATION PROTEIN"/>
    <property type="match status" value="1"/>
</dbReference>
<dbReference type="RefSeq" id="WP_007579303.1">
    <property type="nucleotide sequence ID" value="NZ_AGUD01000319.1"/>
</dbReference>
<comment type="similarity">
    <text evidence="1">Belongs to the Fur family.</text>
</comment>
<dbReference type="GO" id="GO:0003700">
    <property type="term" value="F:DNA-binding transcription factor activity"/>
    <property type="evidence" value="ECO:0007669"/>
    <property type="project" value="InterPro"/>
</dbReference>
<organism evidence="9 10">
    <name type="scientific">Patulibacter medicamentivorans</name>
    <dbReference type="NCBI Taxonomy" id="1097667"/>
    <lineage>
        <taxon>Bacteria</taxon>
        <taxon>Bacillati</taxon>
        <taxon>Actinomycetota</taxon>
        <taxon>Thermoleophilia</taxon>
        <taxon>Solirubrobacterales</taxon>
        <taxon>Patulibacteraceae</taxon>
        <taxon>Patulibacter</taxon>
    </lineage>
</organism>
<dbReference type="InterPro" id="IPR043135">
    <property type="entry name" value="Fur_C"/>
</dbReference>
<feature type="binding site" evidence="8">
    <location>
        <position position="122"/>
    </location>
    <ligand>
        <name>Fe cation</name>
        <dbReference type="ChEBI" id="CHEBI:24875"/>
    </ligand>
</feature>
<feature type="binding site" evidence="8">
    <location>
        <position position="139"/>
    </location>
    <ligand>
        <name>Fe cation</name>
        <dbReference type="ChEBI" id="CHEBI:24875"/>
    </ligand>
</feature>
<evidence type="ECO:0000256" key="2">
    <source>
        <dbReference type="ARBA" id="ARBA00022491"/>
    </source>
</evidence>
<evidence type="ECO:0000256" key="4">
    <source>
        <dbReference type="ARBA" id="ARBA00023015"/>
    </source>
</evidence>
<evidence type="ECO:0000313" key="10">
    <source>
        <dbReference type="Proteomes" id="UP000005143"/>
    </source>
</evidence>
<evidence type="ECO:0000256" key="7">
    <source>
        <dbReference type="PIRSR" id="PIRSR602481-1"/>
    </source>
</evidence>
<evidence type="ECO:0000256" key="8">
    <source>
        <dbReference type="PIRSR" id="PIRSR602481-2"/>
    </source>
</evidence>
<feature type="binding site" evidence="7">
    <location>
        <position position="110"/>
    </location>
    <ligand>
        <name>Zn(2+)</name>
        <dbReference type="ChEBI" id="CHEBI:29105"/>
    </ligand>
</feature>
<keyword evidence="3 7" id="KW-0862">Zinc</keyword>
<proteinExistence type="inferred from homology"/>
<evidence type="ECO:0000313" key="9">
    <source>
        <dbReference type="EMBL" id="EHN08829.1"/>
    </source>
</evidence>
<keyword evidence="6" id="KW-0804">Transcription</keyword>
<gene>
    <name evidence="9" type="ORF">PAI11_43350</name>
</gene>
<name>H0EBV2_9ACTN</name>
<keyword evidence="7" id="KW-0479">Metal-binding</keyword>
<dbReference type="CDD" id="cd07153">
    <property type="entry name" value="Fur_like"/>
    <property type="match status" value="1"/>
</dbReference>
<feature type="binding site" evidence="7">
    <location>
        <position position="107"/>
    </location>
    <ligand>
        <name>Zn(2+)</name>
        <dbReference type="ChEBI" id="CHEBI:29105"/>
    </ligand>
</feature>
<protein>
    <submittedName>
        <fullName evidence="9">Putative ferric uptake regulator FUR family</fullName>
    </submittedName>
</protein>
<dbReference type="Gene3D" id="1.10.10.10">
    <property type="entry name" value="Winged helix-like DNA-binding domain superfamily/Winged helix DNA-binding domain"/>
    <property type="match status" value="1"/>
</dbReference>
<dbReference type="GO" id="GO:0008270">
    <property type="term" value="F:zinc ion binding"/>
    <property type="evidence" value="ECO:0007669"/>
    <property type="project" value="TreeGrafter"/>
</dbReference>
<comment type="cofactor">
    <cofactor evidence="8">
        <name>Mn(2+)</name>
        <dbReference type="ChEBI" id="CHEBI:29035"/>
    </cofactor>
    <cofactor evidence="8">
        <name>Fe(2+)</name>
        <dbReference type="ChEBI" id="CHEBI:29033"/>
    </cofactor>
    <text evidence="8">Binds 1 Mn(2+) or Fe(2+) ion per subunit.</text>
</comment>
<accession>H0EBV2</accession>
<evidence type="ECO:0000256" key="6">
    <source>
        <dbReference type="ARBA" id="ARBA00023163"/>
    </source>
</evidence>
<keyword evidence="4" id="KW-0805">Transcription regulation</keyword>
<feature type="binding site" evidence="7">
    <location>
        <position position="150"/>
    </location>
    <ligand>
        <name>Zn(2+)</name>
        <dbReference type="ChEBI" id="CHEBI:29105"/>
    </ligand>
</feature>
<dbReference type="EMBL" id="AGUD01000319">
    <property type="protein sequence ID" value="EHN08829.1"/>
    <property type="molecule type" value="Genomic_DNA"/>
</dbReference>
<dbReference type="GO" id="GO:0000976">
    <property type="term" value="F:transcription cis-regulatory region binding"/>
    <property type="evidence" value="ECO:0007669"/>
    <property type="project" value="TreeGrafter"/>
</dbReference>
<dbReference type="Gene3D" id="3.30.1490.190">
    <property type="match status" value="1"/>
</dbReference>
<comment type="cofactor">
    <cofactor evidence="7">
        <name>Zn(2+)</name>
        <dbReference type="ChEBI" id="CHEBI:29105"/>
    </cofactor>
    <text evidence="7">Binds 1 zinc ion per subunit.</text>
</comment>
<keyword evidence="8" id="KW-0408">Iron</keyword>
<keyword evidence="10" id="KW-1185">Reference proteome</keyword>
<sequence length="176" mass="18388">MSGSATTDTGERWLRAASAALRRGGHRVGGAREAVLEELAGSGGCCSAAELELRLRRSPRPVGDATVYRTLNLLGELGLVQPFDPGDRVMRFELVLPGGGHHHHAVCERCGATTAFEDDGLEAAIARVAEQTGYRIDAHDLVLRGACPACAAREREVIPAAARHAGGEAGGGIGDR</sequence>
<reference evidence="9 10" key="1">
    <citation type="journal article" date="2013" name="Biodegradation">
        <title>Quantitative proteomic analysis of ibuprofen-degrading Patulibacter sp. strain I11.</title>
        <authorList>
            <person name="Almeida B."/>
            <person name="Kjeldal H."/>
            <person name="Lolas I."/>
            <person name="Knudsen A.D."/>
            <person name="Carvalho G."/>
            <person name="Nielsen K.L."/>
            <person name="Barreto Crespo M.T."/>
            <person name="Stensballe A."/>
            <person name="Nielsen J.L."/>
        </authorList>
    </citation>
    <scope>NUCLEOTIDE SEQUENCE [LARGE SCALE GENOMIC DNA]</scope>
    <source>
        <strain evidence="9 10">I11</strain>
    </source>
</reference>
<evidence type="ECO:0000256" key="1">
    <source>
        <dbReference type="ARBA" id="ARBA00007957"/>
    </source>
</evidence>
<evidence type="ECO:0000256" key="5">
    <source>
        <dbReference type="ARBA" id="ARBA00023125"/>
    </source>
</evidence>
<comment type="caution">
    <text evidence="9">The sequence shown here is derived from an EMBL/GenBank/DDBJ whole genome shotgun (WGS) entry which is preliminary data.</text>
</comment>
<dbReference type="SUPFAM" id="SSF46785">
    <property type="entry name" value="Winged helix' DNA-binding domain"/>
    <property type="match status" value="1"/>
</dbReference>
<dbReference type="GO" id="GO:1900376">
    <property type="term" value="P:regulation of secondary metabolite biosynthetic process"/>
    <property type="evidence" value="ECO:0007669"/>
    <property type="project" value="TreeGrafter"/>
</dbReference>
<dbReference type="InterPro" id="IPR002481">
    <property type="entry name" value="FUR"/>
</dbReference>